<organism evidence="2 3">
    <name type="scientific">Thiothrix caldifontis</name>
    <dbReference type="NCBI Taxonomy" id="525918"/>
    <lineage>
        <taxon>Bacteria</taxon>
        <taxon>Pseudomonadati</taxon>
        <taxon>Pseudomonadota</taxon>
        <taxon>Gammaproteobacteria</taxon>
        <taxon>Thiotrichales</taxon>
        <taxon>Thiotrichaceae</taxon>
        <taxon>Thiothrix</taxon>
    </lineage>
</organism>
<dbReference type="Proteomes" id="UP000199397">
    <property type="component" value="Unassembled WGS sequence"/>
</dbReference>
<dbReference type="InterPro" id="IPR005532">
    <property type="entry name" value="SUMF_dom"/>
</dbReference>
<reference evidence="2 3" key="1">
    <citation type="submission" date="2016-10" db="EMBL/GenBank/DDBJ databases">
        <authorList>
            <person name="de Groot N.N."/>
        </authorList>
    </citation>
    <scope>NUCLEOTIDE SEQUENCE [LARGE SCALE GENOMIC DNA]</scope>
    <source>
        <strain evidence="2 3">DSM 21228</strain>
    </source>
</reference>
<accession>A0A1H4DWL6</accession>
<dbReference type="STRING" id="525918.SAMN05660964_02384"/>
<dbReference type="OrthoDB" id="9768004at2"/>
<dbReference type="AlphaFoldDB" id="A0A1H4DWL6"/>
<evidence type="ECO:0000313" key="3">
    <source>
        <dbReference type="Proteomes" id="UP000199397"/>
    </source>
</evidence>
<gene>
    <name evidence="2" type="ORF">SAMN05660964_02384</name>
</gene>
<dbReference type="InterPro" id="IPR016187">
    <property type="entry name" value="CTDL_fold"/>
</dbReference>
<name>A0A1H4DWL6_9GAMM</name>
<dbReference type="Gene3D" id="3.90.1580.10">
    <property type="entry name" value="paralog of FGE (formylglycine-generating enzyme)"/>
    <property type="match status" value="1"/>
</dbReference>
<keyword evidence="3" id="KW-1185">Reference proteome</keyword>
<dbReference type="PANTHER" id="PTHR23150">
    <property type="entry name" value="SULFATASE MODIFYING FACTOR 1, 2"/>
    <property type="match status" value="1"/>
</dbReference>
<sequence length="273" mass="31344">MARKHTVFPAEFPESWASDWGEDDFGIFMGFTYKDVRQLFRWIEPGIFLMGASENELERNSDEVQHEVTLTKGFWLADTAVTQALWKAVMGENPSRFKGENYPVENVTWNDTQTFISKLNRMKAELRLCLPTEAQWEYACRAETTTRYAFGNELTKEQANFNASGTVAVANYPANAWGLYDMHGNVWECCQDKYGDYSKHPVVDPLGVNLGFSYGLIDSDRVLRGGSWRSNAKSCRSGTRDYYDPVKREVLDNLGFRLARSHNFPPFRTAKYK</sequence>
<proteinExistence type="predicted"/>
<dbReference type="Pfam" id="PF03781">
    <property type="entry name" value="FGE-sulfatase"/>
    <property type="match status" value="1"/>
</dbReference>
<evidence type="ECO:0000313" key="2">
    <source>
        <dbReference type="EMBL" id="SEA76898.1"/>
    </source>
</evidence>
<dbReference type="PANTHER" id="PTHR23150:SF19">
    <property type="entry name" value="FORMYLGLYCINE-GENERATING ENZYME"/>
    <property type="match status" value="1"/>
</dbReference>
<dbReference type="EMBL" id="FNQP01000013">
    <property type="protein sequence ID" value="SEA76898.1"/>
    <property type="molecule type" value="Genomic_DNA"/>
</dbReference>
<dbReference type="InterPro" id="IPR042095">
    <property type="entry name" value="SUMF_sf"/>
</dbReference>
<dbReference type="InterPro" id="IPR051043">
    <property type="entry name" value="Sulfatase_Mod_Factor_Kinase"/>
</dbReference>
<dbReference type="SUPFAM" id="SSF56436">
    <property type="entry name" value="C-type lectin-like"/>
    <property type="match status" value="1"/>
</dbReference>
<feature type="domain" description="Sulfatase-modifying factor enzyme-like" evidence="1">
    <location>
        <begin position="42"/>
        <end position="260"/>
    </location>
</feature>
<evidence type="ECO:0000259" key="1">
    <source>
        <dbReference type="Pfam" id="PF03781"/>
    </source>
</evidence>
<protein>
    <submittedName>
        <fullName evidence="2">Formylglycine-generating enzyme, required for sulfatase activity, contains SUMF1/FGE domain</fullName>
    </submittedName>
</protein>
<dbReference type="RefSeq" id="WP_093068909.1">
    <property type="nucleotide sequence ID" value="NZ_FNQP01000013.1"/>
</dbReference>
<dbReference type="GO" id="GO:0120147">
    <property type="term" value="F:formylglycine-generating oxidase activity"/>
    <property type="evidence" value="ECO:0007669"/>
    <property type="project" value="TreeGrafter"/>
</dbReference>